<gene>
    <name evidence="4" type="ORF">S03H2_05508</name>
</gene>
<dbReference type="Pfam" id="PF06253">
    <property type="entry name" value="MTTB"/>
    <property type="match status" value="1"/>
</dbReference>
<dbReference type="AlphaFoldDB" id="X1FAZ2"/>
<dbReference type="InterPro" id="IPR038601">
    <property type="entry name" value="MttB-like_sf"/>
</dbReference>
<name>X1FAZ2_9ZZZZ</name>
<comment type="caution">
    <text evidence="4">The sequence shown here is derived from an EMBL/GenBank/DDBJ whole genome shotgun (WGS) entry which is preliminary data.</text>
</comment>
<dbReference type="InterPro" id="IPR010426">
    <property type="entry name" value="MTTB_MeTrfase"/>
</dbReference>
<protein>
    <submittedName>
        <fullName evidence="4">Uncharacterized protein</fullName>
    </submittedName>
</protein>
<proteinExistence type="inferred from homology"/>
<dbReference type="Gene3D" id="3.20.20.480">
    <property type="entry name" value="Trimethylamine methyltransferase-like"/>
    <property type="match status" value="1"/>
</dbReference>
<dbReference type="GO" id="GO:0015948">
    <property type="term" value="P:methanogenesis"/>
    <property type="evidence" value="ECO:0007669"/>
    <property type="project" value="InterPro"/>
</dbReference>
<sequence>MVSLLSTEFIERIIEEAKNVLEKTGVWMQSKEGLELLGNGGARIDRGKSKAFIPRRLVEESLKSVPSSIKLYDRNGNLRLNLEGNNSYFNPGSGSLKIWDSDLNKTREPITQDQINYVKLVDALDNIDQLSNGSIPVDIPKEIGGRYRLFLCLRYSTKSIFGGTFQKDGFQVEKD</sequence>
<dbReference type="GO" id="GO:0008168">
    <property type="term" value="F:methyltransferase activity"/>
    <property type="evidence" value="ECO:0007669"/>
    <property type="project" value="UniProtKB-KW"/>
</dbReference>
<evidence type="ECO:0000256" key="1">
    <source>
        <dbReference type="ARBA" id="ARBA00007137"/>
    </source>
</evidence>
<keyword evidence="2" id="KW-0489">Methyltransferase</keyword>
<dbReference type="EMBL" id="BARU01002308">
    <property type="protein sequence ID" value="GAH26549.1"/>
    <property type="molecule type" value="Genomic_DNA"/>
</dbReference>
<accession>X1FAZ2</accession>
<evidence type="ECO:0000256" key="3">
    <source>
        <dbReference type="ARBA" id="ARBA00022679"/>
    </source>
</evidence>
<comment type="similarity">
    <text evidence="1">Belongs to the trimethylamine methyltransferase family.</text>
</comment>
<evidence type="ECO:0000313" key="4">
    <source>
        <dbReference type="EMBL" id="GAH26549.1"/>
    </source>
</evidence>
<evidence type="ECO:0000256" key="2">
    <source>
        <dbReference type="ARBA" id="ARBA00022603"/>
    </source>
</evidence>
<dbReference type="GO" id="GO:0032259">
    <property type="term" value="P:methylation"/>
    <property type="evidence" value="ECO:0007669"/>
    <property type="project" value="UniProtKB-KW"/>
</dbReference>
<reference evidence="4" key="1">
    <citation type="journal article" date="2014" name="Front. Microbiol.">
        <title>High frequency of phylogenetically diverse reductive dehalogenase-homologous genes in deep subseafloor sedimentary metagenomes.</title>
        <authorList>
            <person name="Kawai M."/>
            <person name="Futagami T."/>
            <person name="Toyoda A."/>
            <person name="Takaki Y."/>
            <person name="Nishi S."/>
            <person name="Hori S."/>
            <person name="Arai W."/>
            <person name="Tsubouchi T."/>
            <person name="Morono Y."/>
            <person name="Uchiyama I."/>
            <person name="Ito T."/>
            <person name="Fujiyama A."/>
            <person name="Inagaki F."/>
            <person name="Takami H."/>
        </authorList>
    </citation>
    <scope>NUCLEOTIDE SEQUENCE</scope>
    <source>
        <strain evidence="4">Expedition CK06-06</strain>
    </source>
</reference>
<feature type="non-terminal residue" evidence="4">
    <location>
        <position position="175"/>
    </location>
</feature>
<organism evidence="4">
    <name type="scientific">marine sediment metagenome</name>
    <dbReference type="NCBI Taxonomy" id="412755"/>
    <lineage>
        <taxon>unclassified sequences</taxon>
        <taxon>metagenomes</taxon>
        <taxon>ecological metagenomes</taxon>
    </lineage>
</organism>
<keyword evidence="3" id="KW-0808">Transferase</keyword>